<dbReference type="WBParaSite" id="L893_g588.t1">
    <property type="protein sequence ID" value="L893_g588.t1"/>
    <property type="gene ID" value="L893_g588"/>
</dbReference>
<dbReference type="PANTHER" id="PTHR14413:SF16">
    <property type="entry name" value="LARGE RIBOSOMAL SUBUNIT PROTEIN BL17M"/>
    <property type="match status" value="1"/>
</dbReference>
<proteinExistence type="inferred from homology"/>
<dbReference type="PANTHER" id="PTHR14413">
    <property type="entry name" value="RIBOSOMAL PROTEIN L17"/>
    <property type="match status" value="1"/>
</dbReference>
<evidence type="ECO:0000256" key="1">
    <source>
        <dbReference type="ARBA" id="ARBA00008777"/>
    </source>
</evidence>
<dbReference type="InterPro" id="IPR000456">
    <property type="entry name" value="Ribosomal_bL17"/>
</dbReference>
<reference evidence="7" key="1">
    <citation type="submission" date="2016-11" db="UniProtKB">
        <authorList>
            <consortium name="WormBaseParasite"/>
        </authorList>
    </citation>
    <scope>IDENTIFICATION</scope>
</reference>
<evidence type="ECO:0000256" key="4">
    <source>
        <dbReference type="ARBA" id="ARBA00035290"/>
    </source>
</evidence>
<evidence type="ECO:0000313" key="7">
    <source>
        <dbReference type="WBParaSite" id="L893_g588.t1"/>
    </source>
</evidence>
<dbReference type="Proteomes" id="UP000095287">
    <property type="component" value="Unplaced"/>
</dbReference>
<keyword evidence="3" id="KW-0687">Ribonucleoprotein</keyword>
<dbReference type="Pfam" id="PF01196">
    <property type="entry name" value="Ribosomal_L17"/>
    <property type="match status" value="1"/>
</dbReference>
<keyword evidence="2" id="KW-0689">Ribosomal protein</keyword>
<dbReference type="GO" id="GO:0006412">
    <property type="term" value="P:translation"/>
    <property type="evidence" value="ECO:0007669"/>
    <property type="project" value="InterPro"/>
</dbReference>
<dbReference type="GO" id="GO:0003735">
    <property type="term" value="F:structural constituent of ribosome"/>
    <property type="evidence" value="ECO:0007669"/>
    <property type="project" value="InterPro"/>
</dbReference>
<dbReference type="FunFam" id="3.90.1030.10:FF:000015">
    <property type="entry name" value="Mitochondrial Ribosomal Protein, Large"/>
    <property type="match status" value="1"/>
</dbReference>
<keyword evidence="6" id="KW-1185">Reference proteome</keyword>
<dbReference type="GO" id="GO:0005762">
    <property type="term" value="C:mitochondrial large ribosomal subunit"/>
    <property type="evidence" value="ECO:0007669"/>
    <property type="project" value="TreeGrafter"/>
</dbReference>
<name>A0A1I8AIR1_9BILA</name>
<evidence type="ECO:0000256" key="2">
    <source>
        <dbReference type="ARBA" id="ARBA00022980"/>
    </source>
</evidence>
<comment type="similarity">
    <text evidence="1">Belongs to the bacterial ribosomal protein bL17 family.</text>
</comment>
<evidence type="ECO:0000256" key="3">
    <source>
        <dbReference type="ARBA" id="ARBA00023274"/>
    </source>
</evidence>
<dbReference type="Gene3D" id="3.90.1030.10">
    <property type="entry name" value="Ribosomal protein L17"/>
    <property type="match status" value="1"/>
</dbReference>
<accession>A0A1I8AIR1</accession>
<protein>
    <recommendedName>
        <fullName evidence="4">Large ribosomal subunit protein bL17m</fullName>
    </recommendedName>
    <alternativeName>
        <fullName evidence="5">39S ribosomal protein L17, mitochondrial</fullName>
    </alternativeName>
</protein>
<dbReference type="InterPro" id="IPR036373">
    <property type="entry name" value="Ribosomal_bL17_sf"/>
</dbReference>
<evidence type="ECO:0000313" key="6">
    <source>
        <dbReference type="Proteomes" id="UP000095287"/>
    </source>
</evidence>
<dbReference type="SUPFAM" id="SSF64263">
    <property type="entry name" value="Prokaryotic ribosomal protein L17"/>
    <property type="match status" value="1"/>
</dbReference>
<sequence length="218" mass="25460">MWVRPSRNRTFENKCERANFPNRRVGSVCSGTVGSMAARIVQSLPRIQAPIGHIPQRLKTARIDVHRGRLEILRRIVTRLVREERFELKYNRAIEARPYAERLLQLAVERGANDEYTLEMADWWLMEKDLVTKLFEVLVPRYEGVDQPFTSIYQLPKQRVEGYIQKKRIFYKHQDVAILELNGNPFPSVISEPEERSCSLLNVLLKEALKKNLSGELK</sequence>
<organism evidence="6 7">
    <name type="scientific">Steinernema glaseri</name>
    <dbReference type="NCBI Taxonomy" id="37863"/>
    <lineage>
        <taxon>Eukaryota</taxon>
        <taxon>Metazoa</taxon>
        <taxon>Ecdysozoa</taxon>
        <taxon>Nematoda</taxon>
        <taxon>Chromadorea</taxon>
        <taxon>Rhabditida</taxon>
        <taxon>Tylenchina</taxon>
        <taxon>Panagrolaimomorpha</taxon>
        <taxon>Strongyloidoidea</taxon>
        <taxon>Steinernematidae</taxon>
        <taxon>Steinernema</taxon>
    </lineage>
</organism>
<dbReference type="AlphaFoldDB" id="A0A1I8AIR1"/>
<evidence type="ECO:0000256" key="5">
    <source>
        <dbReference type="ARBA" id="ARBA00035413"/>
    </source>
</evidence>